<proteinExistence type="inferred from homology"/>
<comment type="pathway">
    <text evidence="1">Secondary metabolite biosynthesis; hopanoid biosynthesis.</text>
</comment>
<dbReference type="GO" id="GO:0005811">
    <property type="term" value="C:lipid droplet"/>
    <property type="evidence" value="ECO:0007669"/>
    <property type="project" value="InterPro"/>
</dbReference>
<evidence type="ECO:0000313" key="8">
    <source>
        <dbReference type="Proteomes" id="UP000317770"/>
    </source>
</evidence>
<dbReference type="Proteomes" id="UP000317770">
    <property type="component" value="Unassembled WGS sequence"/>
</dbReference>
<dbReference type="InterPro" id="IPR018333">
    <property type="entry name" value="Squalene_cyclase"/>
</dbReference>
<dbReference type="InterPro" id="IPR002365">
    <property type="entry name" value="Terpene_synthase_CS"/>
</dbReference>
<dbReference type="InterPro" id="IPR008930">
    <property type="entry name" value="Terpenoid_cyclase/PrenylTrfase"/>
</dbReference>
<name>A0A8B5Y1F7_9BACI</name>
<reference evidence="7 8" key="1">
    <citation type="submission" date="2019-07" db="EMBL/GenBank/DDBJ databases">
        <title>Genome assembly of Bacillus simplex strain GGC-P6A.</title>
        <authorList>
            <person name="Jennings M.E."/>
            <person name="Barton H.A."/>
        </authorList>
    </citation>
    <scope>NUCLEOTIDE SEQUENCE [LARGE SCALE GENOMIC DNA]</scope>
    <source>
        <strain evidence="7 8">GGC-P6A</strain>
    </source>
</reference>
<dbReference type="AlphaFoldDB" id="A0A8B5Y1F7"/>
<dbReference type="PANTHER" id="PTHR11764:SF20">
    <property type="entry name" value="LANOSTEROL SYNTHASE"/>
    <property type="match status" value="1"/>
</dbReference>
<feature type="domain" description="Squalene cyclase C-terminal" evidence="5">
    <location>
        <begin position="332"/>
        <end position="646"/>
    </location>
</feature>
<evidence type="ECO:0000256" key="1">
    <source>
        <dbReference type="ARBA" id="ARBA00004999"/>
    </source>
</evidence>
<evidence type="ECO:0000259" key="5">
    <source>
        <dbReference type="Pfam" id="PF13243"/>
    </source>
</evidence>
<dbReference type="PANTHER" id="PTHR11764">
    <property type="entry name" value="TERPENE CYCLASE/MUTASE FAMILY MEMBER"/>
    <property type="match status" value="1"/>
</dbReference>
<dbReference type="InterPro" id="IPR006400">
    <property type="entry name" value="Hopene-cyclase"/>
</dbReference>
<dbReference type="SUPFAM" id="SSF48239">
    <property type="entry name" value="Terpenoid cyclases/Protein prenyltransferases"/>
    <property type="match status" value="2"/>
</dbReference>
<dbReference type="PROSITE" id="PS01074">
    <property type="entry name" value="TERPENE_SYNTHASES"/>
    <property type="match status" value="1"/>
</dbReference>
<dbReference type="Pfam" id="PF13249">
    <property type="entry name" value="SQHop_cyclase_N"/>
    <property type="match status" value="1"/>
</dbReference>
<dbReference type="SFLD" id="SFLDG01016">
    <property type="entry name" value="Prenyltransferase_Like_2"/>
    <property type="match status" value="1"/>
</dbReference>
<dbReference type="NCBIfam" id="TIGR01787">
    <property type="entry name" value="squalene_cyclas"/>
    <property type="match status" value="1"/>
</dbReference>
<sequence>MQRQVLNIHINGKCVFRGGKSLNQHVQLEINRLVHRLKQDQSADGSWNYPFDTGITADAYMIILLKILDMEDAPLIEALVKRIESKQTENGSWKLFQDEKDGNVTVTIEAYYGLLFSGLRNKHDPHMKKAKQFILSKGGIKQAKMLTKMMLTVTGQYQWPHLFPIPLEVVLLPPTFFVSIYDLSVYGRVNMIPLLLLGHKKFQLKTPATPSLKDLFLTREDRSEEHMWEEYRTKEYRSFFSKLQTGVKTLIGYPDYLHSLALDSTKRFMLDRLEPDGTLYNYFGSTFFMIFALLSIGYSKKDPVILKAIAGLKGMACSIEGHTHIQFTTPHVWNTSLISYALQESGIPSKDPTVKAANQYLLSRQHYMYGDWLIHNPNAIPGGWGFSDFNTMNPDVDDTTASLRALAKQLQAKPDIWDSWQRGVSFTISMQNDDGGFPAFERNNDHQWLHLLPIEGSKYLLTDPSTADLTGRTLEFLGNYTNMKKPEEVSKRAVEWLLEDQKRDGSWYGRWGICYLYGTWAALTGMKAAGQATGHPSIQKALTWLKKIQNKDGGWGESCYSDIKQRYIPLGASTLTHTAWAVDALISASDRPTAEIEKGIAYLIRAGQQESWTNDYPAGQGMADFLYIHYHSYRYIYPLLTLSHYNKKFLNT</sequence>
<dbReference type="EC" id="5.4.99.17" evidence="7"/>
<gene>
    <name evidence="7" type="primary">shc</name>
    <name evidence="7" type="ORF">FQP34_08005</name>
</gene>
<evidence type="ECO:0000256" key="3">
    <source>
        <dbReference type="ARBA" id="ARBA00022737"/>
    </source>
</evidence>
<dbReference type="GO" id="GO:0016104">
    <property type="term" value="P:triterpenoid biosynthetic process"/>
    <property type="evidence" value="ECO:0007669"/>
    <property type="project" value="InterPro"/>
</dbReference>
<evidence type="ECO:0000256" key="2">
    <source>
        <dbReference type="ARBA" id="ARBA00009755"/>
    </source>
</evidence>
<dbReference type="GO" id="GO:0051007">
    <property type="term" value="F:squalene-hopene cyclase activity"/>
    <property type="evidence" value="ECO:0007669"/>
    <property type="project" value="UniProtKB-EC"/>
</dbReference>
<dbReference type="Pfam" id="PF13243">
    <property type="entry name" value="SQHop_cyclase_C"/>
    <property type="match status" value="1"/>
</dbReference>
<evidence type="ECO:0000256" key="4">
    <source>
        <dbReference type="ARBA" id="ARBA00023235"/>
    </source>
</evidence>
<comment type="similarity">
    <text evidence="2">Belongs to the terpene cyclase/mutase family.</text>
</comment>
<dbReference type="UniPathway" id="UPA00337"/>
<protein>
    <submittedName>
        <fullName evidence="7">Squalene--hopene cyclase</fullName>
        <ecNumber evidence="7">5.4.99.17</ecNumber>
    </submittedName>
</protein>
<evidence type="ECO:0000313" key="7">
    <source>
        <dbReference type="EMBL" id="TVX81868.1"/>
    </source>
</evidence>
<dbReference type="NCBIfam" id="TIGR01507">
    <property type="entry name" value="hopene_cyclase"/>
    <property type="match status" value="1"/>
</dbReference>
<keyword evidence="3" id="KW-0677">Repeat</keyword>
<comment type="caution">
    <text evidence="7">The sequence shown here is derived from an EMBL/GenBank/DDBJ whole genome shotgun (WGS) entry which is preliminary data.</text>
</comment>
<organism evidence="7 8">
    <name type="scientific">Peribacillus simplex</name>
    <dbReference type="NCBI Taxonomy" id="1478"/>
    <lineage>
        <taxon>Bacteria</taxon>
        <taxon>Bacillati</taxon>
        <taxon>Bacillota</taxon>
        <taxon>Bacilli</taxon>
        <taxon>Bacillales</taxon>
        <taxon>Bacillaceae</taxon>
        <taxon>Peribacillus</taxon>
    </lineage>
</organism>
<accession>A0A8B5Y1F7</accession>
<dbReference type="Gene3D" id="1.50.10.20">
    <property type="match status" value="2"/>
</dbReference>
<feature type="domain" description="Squalene cyclase N-terminal" evidence="6">
    <location>
        <begin position="30"/>
        <end position="317"/>
    </location>
</feature>
<dbReference type="EMBL" id="VNKI01000003">
    <property type="protein sequence ID" value="TVX81868.1"/>
    <property type="molecule type" value="Genomic_DNA"/>
</dbReference>
<dbReference type="InterPro" id="IPR032696">
    <property type="entry name" value="SQ_cyclase_C"/>
</dbReference>
<dbReference type="InterPro" id="IPR032697">
    <property type="entry name" value="SQ_cyclase_N"/>
</dbReference>
<evidence type="ECO:0000259" key="6">
    <source>
        <dbReference type="Pfam" id="PF13249"/>
    </source>
</evidence>
<keyword evidence="4 7" id="KW-0413">Isomerase</keyword>